<feature type="repeat" description="TPR" evidence="1">
    <location>
        <begin position="104"/>
        <end position="137"/>
    </location>
</feature>
<evidence type="ECO:0000256" key="1">
    <source>
        <dbReference type="PROSITE-ProRule" id="PRU00339"/>
    </source>
</evidence>
<accession>A0ABX0I858</accession>
<gene>
    <name evidence="3" type="ORF">G4L40_01475</name>
</gene>
<comment type="caution">
    <text evidence="3">The sequence shown here is derived from an EMBL/GenBank/DDBJ whole genome shotgun (WGS) entry which is preliminary data.</text>
</comment>
<dbReference type="RefSeq" id="WP_166235305.1">
    <property type="nucleotide sequence ID" value="NZ_JAAJBV010000001.1"/>
</dbReference>
<keyword evidence="1" id="KW-0802">TPR repeat</keyword>
<dbReference type="InterPro" id="IPR011990">
    <property type="entry name" value="TPR-like_helical_dom_sf"/>
</dbReference>
<keyword evidence="2" id="KW-1133">Transmembrane helix</keyword>
<evidence type="ECO:0000313" key="4">
    <source>
        <dbReference type="Proteomes" id="UP000761423"/>
    </source>
</evidence>
<dbReference type="PROSITE" id="PS50005">
    <property type="entry name" value="TPR"/>
    <property type="match status" value="1"/>
</dbReference>
<dbReference type="PROSITE" id="PS50293">
    <property type="entry name" value="TPR_REGION"/>
    <property type="match status" value="1"/>
</dbReference>
<keyword evidence="4" id="KW-1185">Reference proteome</keyword>
<protein>
    <recommendedName>
        <fullName evidence="5">Tetratricopeptide repeat protein</fullName>
    </recommendedName>
</protein>
<evidence type="ECO:0000256" key="2">
    <source>
        <dbReference type="SAM" id="Phobius"/>
    </source>
</evidence>
<dbReference type="InterPro" id="IPR019734">
    <property type="entry name" value="TPR_rpt"/>
</dbReference>
<dbReference type="SUPFAM" id="SSF48452">
    <property type="entry name" value="TPR-like"/>
    <property type="match status" value="1"/>
</dbReference>
<name>A0ABX0I858_9FLAO</name>
<dbReference type="Proteomes" id="UP000761423">
    <property type="component" value="Unassembled WGS sequence"/>
</dbReference>
<dbReference type="EMBL" id="JAAJBV010000001">
    <property type="protein sequence ID" value="NHM03368.1"/>
    <property type="molecule type" value="Genomic_DNA"/>
</dbReference>
<organism evidence="3 4">
    <name type="scientific">Flavobacterium celericrescens</name>
    <dbReference type="NCBI Taxonomy" id="2709780"/>
    <lineage>
        <taxon>Bacteria</taxon>
        <taxon>Pseudomonadati</taxon>
        <taxon>Bacteroidota</taxon>
        <taxon>Flavobacteriia</taxon>
        <taxon>Flavobacteriales</taxon>
        <taxon>Flavobacteriaceae</taxon>
        <taxon>Flavobacterium</taxon>
    </lineage>
</organism>
<keyword evidence="2" id="KW-0812">Transmembrane</keyword>
<dbReference type="Gene3D" id="1.25.40.10">
    <property type="entry name" value="Tetratricopeptide repeat domain"/>
    <property type="match status" value="1"/>
</dbReference>
<dbReference type="SMART" id="SM00028">
    <property type="entry name" value="TPR"/>
    <property type="match status" value="2"/>
</dbReference>
<reference evidence="3 4" key="1">
    <citation type="submission" date="2020-02" db="EMBL/GenBank/DDBJ databases">
        <authorList>
            <person name="Chen W.-M."/>
        </authorList>
    </citation>
    <scope>NUCLEOTIDE SEQUENCE [LARGE SCALE GENOMIC DNA]</scope>
    <source>
        <strain evidence="3 4">TWA-26</strain>
    </source>
</reference>
<evidence type="ECO:0008006" key="5">
    <source>
        <dbReference type="Google" id="ProtNLM"/>
    </source>
</evidence>
<proteinExistence type="predicted"/>
<sequence>MRVILTVFVLFFSNFINACLWDRDTYAMEKQKFPDAFELMTGNFDRHSNSYYQWRIARIQPQIDKGSKDPLLFDDLAVAYSKLGNDKKAIELMKLKEKFAPNLYETFANLGTFYIHDGQFEEGLKFINKAIKINPEAHFGREIYQKYLVEFILSTQKKKSESNNFYIFLLEKYKTKNNLTKDFLPEDEIKKAVKGILGMMRFGNYNSPVLLNALGDVLLNESYDTPSAKRLAAMAFMASDLYNAGSVSLKTKENIQMFLSMQERDKNTYEELLKEVKKGIEIGEKRYAEIEKKETNWVIENKDLDVEFAQNFYAKTNSINKNNVTQNNPNRITKNEDKISNKLIIGLIITLVIVGIIVIIKLRKKHFQIEK</sequence>
<keyword evidence="2" id="KW-0472">Membrane</keyword>
<evidence type="ECO:0000313" key="3">
    <source>
        <dbReference type="EMBL" id="NHM03368.1"/>
    </source>
</evidence>
<dbReference type="Pfam" id="PF13181">
    <property type="entry name" value="TPR_8"/>
    <property type="match status" value="1"/>
</dbReference>
<feature type="transmembrane region" description="Helical" evidence="2">
    <location>
        <begin position="343"/>
        <end position="362"/>
    </location>
</feature>